<reference evidence="1 2" key="1">
    <citation type="submission" date="2015-04" db="EMBL/GenBank/DDBJ databases">
        <title>Complete genome of flavobacterium.</title>
        <authorList>
            <person name="Kwon Y.M."/>
            <person name="Kim S.-J."/>
        </authorList>
    </citation>
    <scope>NUCLEOTIDE SEQUENCE [LARGE SCALE GENOMIC DNA]</scope>
    <source>
        <strain evidence="1 2">DK169</strain>
    </source>
</reference>
<dbReference type="RefSeq" id="WP_055396784.1">
    <property type="nucleotide sequence ID" value="NZ_LCTZ01000002.1"/>
</dbReference>
<protein>
    <submittedName>
        <fullName evidence="1">Uncharacterized protein</fullName>
    </submittedName>
</protein>
<sequence>MKKMITLVCIALCTTATYCQITYDNSCTEKVPLSFTNDKRAQEAFEEHGKPGLNYLNLLLNENGLKYMGSDLDEVEDLENVFEKPKKKSGSNTFDVVIGLERGAPMDYFKRLICTLKKLGPGNIDSINVYFYDSN</sequence>
<accession>A0A0Q0XJM5</accession>
<proteinExistence type="predicted"/>
<dbReference type="EMBL" id="LCTZ01000002">
    <property type="protein sequence ID" value="KQC31110.1"/>
    <property type="molecule type" value="Genomic_DNA"/>
</dbReference>
<dbReference type="AlphaFoldDB" id="A0A0Q0XJM5"/>
<dbReference type="Proteomes" id="UP000050827">
    <property type="component" value="Unassembled WGS sequence"/>
</dbReference>
<keyword evidence="2" id="KW-1185">Reference proteome</keyword>
<evidence type="ECO:0000313" key="2">
    <source>
        <dbReference type="Proteomes" id="UP000050827"/>
    </source>
</evidence>
<comment type="caution">
    <text evidence="1">The sequence shown here is derived from an EMBL/GenBank/DDBJ whole genome shotgun (WGS) entry which is preliminary data.</text>
</comment>
<name>A0A0Q0XJM5_9FLAO</name>
<gene>
    <name evidence="1" type="ORF">AAY42_15335</name>
</gene>
<organism evidence="1 2">
    <name type="scientific">Flagellimonas eckloniae</name>
    <dbReference type="NCBI Taxonomy" id="346185"/>
    <lineage>
        <taxon>Bacteria</taxon>
        <taxon>Pseudomonadati</taxon>
        <taxon>Bacteroidota</taxon>
        <taxon>Flavobacteriia</taxon>
        <taxon>Flavobacteriales</taxon>
        <taxon>Flavobacteriaceae</taxon>
        <taxon>Flagellimonas</taxon>
    </lineage>
</organism>
<evidence type="ECO:0000313" key="1">
    <source>
        <dbReference type="EMBL" id="KQC31110.1"/>
    </source>
</evidence>
<dbReference type="STRING" id="346185.AAY42_15335"/>